<dbReference type="Proteomes" id="UP000199233">
    <property type="component" value="Unassembled WGS sequence"/>
</dbReference>
<dbReference type="InterPro" id="IPR023375">
    <property type="entry name" value="ADC_dom_sf"/>
</dbReference>
<sequence length="230" mass="25761">MNLPAHTEAGVARAPAPWLLHGRGYISMLRFAPGSSEQDRFVPASLQGRRGHSRTAWMMFVDYSQSDVGPYHELLFIPGSFPFADGRRHLSISRIFVSTLASVVNGQNNWGIPKEVAQFEVRYGEQGLDRVRVTQDGALIAELDYRSYPLPLPFPGQLTPGSLRTLGQHRDGKTFIYTPSASGWIRPAQLKRMHSNPQLFADLSQARAPLSVAVSRFRMVFPVSRILDHY</sequence>
<protein>
    <submittedName>
        <fullName evidence="1">Acetoacetate decarboxylase (ADC)</fullName>
    </submittedName>
</protein>
<proteinExistence type="predicted"/>
<dbReference type="SUPFAM" id="SSF160104">
    <property type="entry name" value="Acetoacetate decarboxylase-like"/>
    <property type="match status" value="1"/>
</dbReference>
<dbReference type="AlphaFoldDB" id="A0A1H9KGH5"/>
<evidence type="ECO:0000313" key="1">
    <source>
        <dbReference type="EMBL" id="SEQ97943.1"/>
    </source>
</evidence>
<gene>
    <name evidence="1" type="ORF">SAMN04488038_11390</name>
</gene>
<keyword evidence="2" id="KW-1185">Reference proteome</keyword>
<accession>A0A1H9KGH5</accession>
<dbReference type="InterPro" id="IPR010451">
    <property type="entry name" value="Acetoacetate_decarboxylase"/>
</dbReference>
<dbReference type="OrthoDB" id="323772at2"/>
<dbReference type="RefSeq" id="WP_093288597.1">
    <property type="nucleotide sequence ID" value="NZ_FOFS01000013.1"/>
</dbReference>
<dbReference type="STRING" id="489703.SAMN04488038_11390"/>
<dbReference type="GO" id="GO:0016829">
    <property type="term" value="F:lyase activity"/>
    <property type="evidence" value="ECO:0007669"/>
    <property type="project" value="InterPro"/>
</dbReference>
<dbReference type="Pfam" id="PF06314">
    <property type="entry name" value="ADC"/>
    <property type="match status" value="1"/>
</dbReference>
<organism evidence="1 2">
    <name type="scientific">Solimonas aquatica</name>
    <dbReference type="NCBI Taxonomy" id="489703"/>
    <lineage>
        <taxon>Bacteria</taxon>
        <taxon>Pseudomonadati</taxon>
        <taxon>Pseudomonadota</taxon>
        <taxon>Gammaproteobacteria</taxon>
        <taxon>Nevskiales</taxon>
        <taxon>Nevskiaceae</taxon>
        <taxon>Solimonas</taxon>
    </lineage>
</organism>
<dbReference type="Gene3D" id="2.40.400.10">
    <property type="entry name" value="Acetoacetate decarboxylase-like"/>
    <property type="match status" value="1"/>
</dbReference>
<evidence type="ECO:0000313" key="2">
    <source>
        <dbReference type="Proteomes" id="UP000199233"/>
    </source>
</evidence>
<name>A0A1H9KGH5_9GAMM</name>
<dbReference type="PANTHER" id="PTHR40518">
    <property type="entry name" value="ACETOACETATE DECARBOXYLASE"/>
    <property type="match status" value="1"/>
</dbReference>
<reference evidence="1 2" key="1">
    <citation type="submission" date="2016-10" db="EMBL/GenBank/DDBJ databases">
        <authorList>
            <person name="de Groot N.N."/>
        </authorList>
    </citation>
    <scope>NUCLEOTIDE SEQUENCE [LARGE SCALE GENOMIC DNA]</scope>
    <source>
        <strain evidence="1 2">DSM 25927</strain>
    </source>
</reference>
<dbReference type="PANTHER" id="PTHR40518:SF1">
    <property type="entry name" value="ACETOACETATE DECARBOXYLASE"/>
    <property type="match status" value="1"/>
</dbReference>
<dbReference type="EMBL" id="FOFS01000013">
    <property type="protein sequence ID" value="SEQ97943.1"/>
    <property type="molecule type" value="Genomic_DNA"/>
</dbReference>